<dbReference type="EC" id="2.1.1.-" evidence="6"/>
<dbReference type="PANTHER" id="PTHR18895">
    <property type="entry name" value="HEMK METHYLTRANSFERASE"/>
    <property type="match status" value="1"/>
</dbReference>
<evidence type="ECO:0000256" key="2">
    <source>
        <dbReference type="ARBA" id="ARBA00022679"/>
    </source>
</evidence>
<dbReference type="GO" id="GO:0003676">
    <property type="term" value="F:nucleic acid binding"/>
    <property type="evidence" value="ECO:0007669"/>
    <property type="project" value="InterPro"/>
</dbReference>
<organism evidence="6 7">
    <name type="scientific">Gleimia coleocanis DSM 15436</name>
    <dbReference type="NCBI Taxonomy" id="525245"/>
    <lineage>
        <taxon>Bacteria</taxon>
        <taxon>Bacillati</taxon>
        <taxon>Actinomycetota</taxon>
        <taxon>Actinomycetes</taxon>
        <taxon>Actinomycetales</taxon>
        <taxon>Actinomycetaceae</taxon>
        <taxon>Gleimia</taxon>
    </lineage>
</organism>
<dbReference type="InterPro" id="IPR040758">
    <property type="entry name" value="PrmC_N"/>
</dbReference>
<dbReference type="Proteomes" id="UP000010301">
    <property type="component" value="Unassembled WGS sequence"/>
</dbReference>
<evidence type="ECO:0000256" key="1">
    <source>
        <dbReference type="ARBA" id="ARBA00022603"/>
    </source>
</evidence>
<dbReference type="PROSITE" id="PS00092">
    <property type="entry name" value="N6_MTASE"/>
    <property type="match status" value="1"/>
</dbReference>
<evidence type="ECO:0000313" key="7">
    <source>
        <dbReference type="Proteomes" id="UP000010301"/>
    </source>
</evidence>
<dbReference type="GO" id="GO:0008276">
    <property type="term" value="F:protein methyltransferase activity"/>
    <property type="evidence" value="ECO:0007669"/>
    <property type="project" value="InterPro"/>
</dbReference>
<keyword evidence="7" id="KW-1185">Reference proteome</keyword>
<evidence type="ECO:0000256" key="3">
    <source>
        <dbReference type="ARBA" id="ARBA00022691"/>
    </source>
</evidence>
<dbReference type="STRING" id="525245.HMPREF0044_0873"/>
<dbReference type="InterPro" id="IPR025714">
    <property type="entry name" value="Methyltranfer_dom"/>
</dbReference>
<reference evidence="6 7" key="1">
    <citation type="submission" date="2009-01" db="EMBL/GenBank/DDBJ databases">
        <authorList>
            <person name="Qin X."/>
            <person name="Bachman B."/>
            <person name="Battles P."/>
            <person name="Bell A."/>
            <person name="Bess C."/>
            <person name="Bickham C."/>
            <person name="Chaboub L."/>
            <person name="Chen D."/>
            <person name="Coyle M."/>
            <person name="Deiros D.R."/>
            <person name="Dinh H."/>
            <person name="Forbes L."/>
            <person name="Fowler G."/>
            <person name="Francisco L."/>
            <person name="Fu Q."/>
            <person name="Gubbala S."/>
            <person name="Hale W."/>
            <person name="Han Y."/>
            <person name="Hemphill L."/>
            <person name="Highlander S.K."/>
            <person name="Hirani K."/>
            <person name="Hogues M."/>
            <person name="Jackson L."/>
            <person name="Jakkamsetti A."/>
            <person name="Javaid M."/>
            <person name="Jiang H."/>
            <person name="Korchina V."/>
            <person name="Kovar C."/>
            <person name="Lara F."/>
            <person name="Lee S."/>
            <person name="Mata R."/>
            <person name="Mathew T."/>
            <person name="Moen C."/>
            <person name="Morales K."/>
            <person name="Munidasa M."/>
            <person name="Nazareth L."/>
            <person name="Ngo R."/>
            <person name="Nguyen L."/>
            <person name="Okwuonu G."/>
            <person name="Ongeri F."/>
            <person name="Patil S."/>
            <person name="Petrosino J."/>
            <person name="Pham C."/>
            <person name="Pham P."/>
            <person name="Pu L.-L."/>
            <person name="Puazo M."/>
            <person name="Raj R."/>
            <person name="Reid J."/>
            <person name="Rouhana J."/>
            <person name="Saada N."/>
            <person name="Shang Y."/>
            <person name="Simmons D."/>
            <person name="Thornton R."/>
            <person name="Warren J."/>
            <person name="Weissenberger G."/>
            <person name="Zhang J."/>
            <person name="Zhang L."/>
            <person name="Zhou C."/>
            <person name="Zhu D."/>
            <person name="Muzny D."/>
            <person name="Worley K."/>
            <person name="Gibbs R."/>
        </authorList>
    </citation>
    <scope>NUCLEOTIDE SEQUENCE [LARGE SCALE GENOMIC DNA]</scope>
    <source>
        <strain evidence="6 7">DSM 15436</strain>
    </source>
</reference>
<dbReference type="Pfam" id="PF17827">
    <property type="entry name" value="PrmC_N"/>
    <property type="match status" value="1"/>
</dbReference>
<dbReference type="InterPro" id="IPR004556">
    <property type="entry name" value="HemK-like"/>
</dbReference>
<dbReference type="eggNOG" id="COG2890">
    <property type="taxonomic scope" value="Bacteria"/>
</dbReference>
<evidence type="ECO:0000259" key="5">
    <source>
        <dbReference type="Pfam" id="PF17827"/>
    </source>
</evidence>
<keyword evidence="1 6" id="KW-0489">Methyltransferase</keyword>
<evidence type="ECO:0000313" key="6">
    <source>
        <dbReference type="EMBL" id="EEH63854.1"/>
    </source>
</evidence>
<comment type="caution">
    <text evidence="6">The sequence shown here is derived from an EMBL/GenBank/DDBJ whole genome shotgun (WGS) entry which is preliminary data.</text>
</comment>
<feature type="domain" description="Methyltransferase" evidence="4">
    <location>
        <begin position="112"/>
        <end position="244"/>
    </location>
</feature>
<dbReference type="NCBIfam" id="TIGR03534">
    <property type="entry name" value="RF_mod_PrmC"/>
    <property type="match status" value="1"/>
</dbReference>
<dbReference type="Gene3D" id="1.10.8.10">
    <property type="entry name" value="DNA helicase RuvA subunit, C-terminal domain"/>
    <property type="match status" value="1"/>
</dbReference>
<keyword evidence="3" id="KW-0949">S-adenosyl-L-methionine</keyword>
<gene>
    <name evidence="6" type="primary">prmC</name>
    <name evidence="6" type="ORF">HMPREF0044_0873</name>
</gene>
<evidence type="ECO:0000259" key="4">
    <source>
        <dbReference type="Pfam" id="PF13847"/>
    </source>
</evidence>
<dbReference type="InterPro" id="IPR050320">
    <property type="entry name" value="N5-glutamine_MTase"/>
</dbReference>
<accession>C0VZZ5</accession>
<dbReference type="EMBL" id="ACFG01000030">
    <property type="protein sequence ID" value="EEH63854.1"/>
    <property type="molecule type" value="Genomic_DNA"/>
</dbReference>
<dbReference type="HOGENOM" id="CLU_018398_4_0_11"/>
<protein>
    <submittedName>
        <fullName evidence="6">Protein-(Glutamine-N5) methyltransferase, release factor-specific</fullName>
        <ecNumber evidence="6">2.1.1.-</ecNumber>
    </submittedName>
</protein>
<keyword evidence="2 6" id="KW-0808">Transferase</keyword>
<name>C0VZZ5_9ACTO</name>
<dbReference type="AlphaFoldDB" id="C0VZZ5"/>
<dbReference type="InterPro" id="IPR029063">
    <property type="entry name" value="SAM-dependent_MTases_sf"/>
</dbReference>
<dbReference type="Pfam" id="PF13847">
    <property type="entry name" value="Methyltransf_31"/>
    <property type="match status" value="1"/>
</dbReference>
<sequence length="280" mass="31165">MHTLFFFQTAVKRLEAAGVAAAENDARLLFEHILQAPRYIWPGELDGDQQQLIEEMVTRRCNREPLAYILGKMWFYGLELKAEPGVFCVRPETETLVETALNWGSSESKTAENLEALDLCSGSGAIALALQANLPNWQVTGLEQSSTALGNAQENAEKLGLPVRFEQGDATVVNPQWRSKMSLVVSNPPYIPPRTLPAETTYEPAAALWGFGEDGMEIPAKIIEVAWEYLLPGGLFLMEHDDIQGEATVAIARKLGFSEVQTRVDLNNRDRFLYARKPQN</sequence>
<dbReference type="GO" id="GO:0032259">
    <property type="term" value="P:methylation"/>
    <property type="evidence" value="ECO:0007669"/>
    <property type="project" value="UniProtKB-KW"/>
</dbReference>
<dbReference type="RefSeq" id="WP_006546645.1">
    <property type="nucleotide sequence ID" value="NZ_DS999543.1"/>
</dbReference>
<dbReference type="PANTHER" id="PTHR18895:SF74">
    <property type="entry name" value="MTRF1L RELEASE FACTOR GLUTAMINE METHYLTRANSFERASE"/>
    <property type="match status" value="1"/>
</dbReference>
<dbReference type="CDD" id="cd02440">
    <property type="entry name" value="AdoMet_MTases"/>
    <property type="match status" value="1"/>
</dbReference>
<dbReference type="Gene3D" id="3.40.50.150">
    <property type="entry name" value="Vaccinia Virus protein VP39"/>
    <property type="match status" value="1"/>
</dbReference>
<proteinExistence type="predicted"/>
<feature type="domain" description="Release factor glutamine methyltransferase N-terminal" evidence="5">
    <location>
        <begin position="8"/>
        <end position="71"/>
    </location>
</feature>
<dbReference type="OrthoDB" id="9800643at2"/>
<dbReference type="NCBIfam" id="TIGR00536">
    <property type="entry name" value="hemK_fam"/>
    <property type="match status" value="1"/>
</dbReference>
<dbReference type="SUPFAM" id="SSF53335">
    <property type="entry name" value="S-adenosyl-L-methionine-dependent methyltransferases"/>
    <property type="match status" value="1"/>
</dbReference>
<dbReference type="InterPro" id="IPR002052">
    <property type="entry name" value="DNA_methylase_N6_adenine_CS"/>
</dbReference>
<dbReference type="InterPro" id="IPR019874">
    <property type="entry name" value="RF_methyltr_PrmC"/>
</dbReference>